<name>A0A087DJN0_9BIFI</name>
<organism evidence="1 2">
    <name type="scientific">Bifidobacterium stellenboschense</name>
    <dbReference type="NCBI Taxonomy" id="762211"/>
    <lineage>
        <taxon>Bacteria</taxon>
        <taxon>Bacillati</taxon>
        <taxon>Actinomycetota</taxon>
        <taxon>Actinomycetes</taxon>
        <taxon>Bifidobacteriales</taxon>
        <taxon>Bifidobacteriaceae</taxon>
        <taxon>Bifidobacterium</taxon>
    </lineage>
</organism>
<dbReference type="AlphaFoldDB" id="A0A087DJN0"/>
<reference evidence="1 2" key="1">
    <citation type="submission" date="2014-03" db="EMBL/GenBank/DDBJ databases">
        <title>Genomics of Bifidobacteria.</title>
        <authorList>
            <person name="Ventura M."/>
            <person name="Milani C."/>
            <person name="Lugli G.A."/>
        </authorList>
    </citation>
    <scope>NUCLEOTIDE SEQUENCE [LARGE SCALE GENOMIC DNA]</scope>
    <source>
        <strain evidence="1 2">DSM 23968</strain>
    </source>
</reference>
<dbReference type="STRING" id="762211.BSTEL_0536"/>
<proteinExistence type="predicted"/>
<dbReference type="RefSeq" id="WP_034529574.1">
    <property type="nucleotide sequence ID" value="NZ_JGZP01000016.1"/>
</dbReference>
<sequence>MNTNTEARRKRILMKRIPLEERLAAAGRLGLSPANAACIILDVAAMPLDDYFADIKTLDNGYLEFLRRLRAIDGAICDKAGFTSDQVDGSTTVARMAVMLRGLLDACPMSLRQHSHEECDLSDGIMLAVEWFSVPLERAFEEFDQNGYEKMPEDFEGDYGEPFGALGAADAHPKSYAATGVIDASAAPRPAASEPAAERIPLERRLSDARCRSHGDVVAYGLGSQIFRCAHDVTMSNLMAGYQLLVGVDAAPSGPVANAMFVLGLDSDTVPGCALSEQTLASDPNSCSSMGTPDLSDYMDHDRDLHVVAFVRPMAALADCGWS</sequence>
<keyword evidence="2" id="KW-1185">Reference proteome</keyword>
<accession>A0A087DJN0</accession>
<evidence type="ECO:0000313" key="2">
    <source>
        <dbReference type="Proteomes" id="UP000029004"/>
    </source>
</evidence>
<evidence type="ECO:0000313" key="1">
    <source>
        <dbReference type="EMBL" id="KFI95730.1"/>
    </source>
</evidence>
<dbReference type="EMBL" id="JGZP01000016">
    <property type="protein sequence ID" value="KFI95730.1"/>
    <property type="molecule type" value="Genomic_DNA"/>
</dbReference>
<dbReference type="Proteomes" id="UP000029004">
    <property type="component" value="Unassembled WGS sequence"/>
</dbReference>
<gene>
    <name evidence="1" type="ORF">BSTEL_0536</name>
</gene>
<protein>
    <submittedName>
        <fullName evidence="1">Uncharacterized protein</fullName>
    </submittedName>
</protein>
<comment type="caution">
    <text evidence="1">The sequence shown here is derived from an EMBL/GenBank/DDBJ whole genome shotgun (WGS) entry which is preliminary data.</text>
</comment>